<organism evidence="3 4">
    <name type="scientific">Flavilitoribacter nigricans (strain ATCC 23147 / DSM 23189 / NBRC 102662 / NCIMB 1420 / SS-2)</name>
    <name type="common">Lewinella nigricans</name>
    <dbReference type="NCBI Taxonomy" id="1122177"/>
    <lineage>
        <taxon>Bacteria</taxon>
        <taxon>Pseudomonadati</taxon>
        <taxon>Bacteroidota</taxon>
        <taxon>Saprospiria</taxon>
        <taxon>Saprospirales</taxon>
        <taxon>Lewinellaceae</taxon>
        <taxon>Flavilitoribacter</taxon>
    </lineage>
</organism>
<proteinExistence type="predicted"/>
<dbReference type="Proteomes" id="UP000223913">
    <property type="component" value="Unassembled WGS sequence"/>
</dbReference>
<keyword evidence="2" id="KW-0732">Signal</keyword>
<evidence type="ECO:0000313" key="3">
    <source>
        <dbReference type="EMBL" id="PHN02397.1"/>
    </source>
</evidence>
<comment type="caution">
    <text evidence="3">The sequence shown here is derived from an EMBL/GenBank/DDBJ whole genome shotgun (WGS) entry which is preliminary data.</text>
</comment>
<dbReference type="OrthoDB" id="797657at2"/>
<dbReference type="AlphaFoldDB" id="A0A2D0N1Q7"/>
<evidence type="ECO:0000256" key="1">
    <source>
        <dbReference type="SAM" id="MobiDB-lite"/>
    </source>
</evidence>
<feature type="compositionally biased region" description="Basic and acidic residues" evidence="1">
    <location>
        <begin position="111"/>
        <end position="130"/>
    </location>
</feature>
<evidence type="ECO:0000313" key="4">
    <source>
        <dbReference type="Proteomes" id="UP000223913"/>
    </source>
</evidence>
<feature type="region of interest" description="Disordered" evidence="1">
    <location>
        <begin position="53"/>
        <end position="130"/>
    </location>
</feature>
<gene>
    <name evidence="3" type="ORF">CRP01_31950</name>
</gene>
<dbReference type="RefSeq" id="WP_099154144.1">
    <property type="nucleotide sequence ID" value="NZ_PDUD01000040.1"/>
</dbReference>
<protein>
    <submittedName>
        <fullName evidence="3">Uncharacterized protein</fullName>
    </submittedName>
</protein>
<name>A0A2D0N1Q7_FLAN2</name>
<reference evidence="3 4" key="1">
    <citation type="submission" date="2017-10" db="EMBL/GenBank/DDBJ databases">
        <title>The draft genome sequence of Lewinella nigricans NBRC 102662.</title>
        <authorList>
            <person name="Wang K."/>
        </authorList>
    </citation>
    <scope>NUCLEOTIDE SEQUENCE [LARGE SCALE GENOMIC DNA]</scope>
    <source>
        <strain evidence="3 4">NBRC 102662</strain>
    </source>
</reference>
<accession>A0A2D0N1Q7</accession>
<keyword evidence="4" id="KW-1185">Reference proteome</keyword>
<dbReference type="EMBL" id="PDUD01000040">
    <property type="protein sequence ID" value="PHN02397.1"/>
    <property type="molecule type" value="Genomic_DNA"/>
</dbReference>
<sequence length="130" mass="14526">MKRLLLVLTVSMIFASFGYAQQKNDLRGPQAKNYKSWKYKSEKKAVVAKVSGKKLTGPQAKNKKSLRADEAEYTAVTSGKRPKVTGPKAKNWKLMPPEAANTDDGTDIASDEPKRPADKNRKVEMDKDNR</sequence>
<feature type="chain" id="PRO_5012474617" evidence="2">
    <location>
        <begin position="21"/>
        <end position="130"/>
    </location>
</feature>
<feature type="signal peptide" evidence="2">
    <location>
        <begin position="1"/>
        <end position="20"/>
    </location>
</feature>
<evidence type="ECO:0000256" key="2">
    <source>
        <dbReference type="SAM" id="SignalP"/>
    </source>
</evidence>